<sequence length="256" mass="29542">MQFTRCYMCEAEGTTTEHVPPRALFPEAKDVQGRNYRIDLVTVPSCPLHNTAKSDDDQFLMVSLAGIIGNNSIGYHHRMTKVDRAIRRSSNRLLDKVLVKKSHSLKIDLNNNRFLEVIWGTPDAQRLHRCFNHIVRGLHFHHFAEPLVGEVRPFLGFLFHSDRSARSFSEFIEHRASLDLAEKTRYGKNPDVFFYSVTEPDQFGLYLFHLCFYGGVNVYAAVIPSHSKRPHDIGFELMNRGIKTFLKVEDKSYEIN</sequence>
<dbReference type="Proteomes" id="UP000185151">
    <property type="component" value="Unassembled WGS sequence"/>
</dbReference>
<dbReference type="AlphaFoldDB" id="A0A1N6I715"/>
<dbReference type="RefSeq" id="WP_074295399.1">
    <property type="nucleotide sequence ID" value="NZ_FSRU01000001.1"/>
</dbReference>
<keyword evidence="2" id="KW-1185">Reference proteome</keyword>
<organism evidence="1 2">
    <name type="scientific">Paraburkholderia phenazinium</name>
    <dbReference type="NCBI Taxonomy" id="60549"/>
    <lineage>
        <taxon>Bacteria</taxon>
        <taxon>Pseudomonadati</taxon>
        <taxon>Pseudomonadota</taxon>
        <taxon>Betaproteobacteria</taxon>
        <taxon>Burkholderiales</taxon>
        <taxon>Burkholderiaceae</taxon>
        <taxon>Paraburkholderia</taxon>
    </lineage>
</organism>
<name>A0A1N6I715_9BURK</name>
<reference evidence="1 2" key="1">
    <citation type="submission" date="2016-11" db="EMBL/GenBank/DDBJ databases">
        <authorList>
            <person name="Jaros S."/>
            <person name="Januszkiewicz K."/>
            <person name="Wedrychowicz H."/>
        </authorList>
    </citation>
    <scope>NUCLEOTIDE SEQUENCE [LARGE SCALE GENOMIC DNA]</scope>
    <source>
        <strain evidence="1 2">GAS95</strain>
    </source>
</reference>
<evidence type="ECO:0000313" key="1">
    <source>
        <dbReference type="EMBL" id="SIO27793.1"/>
    </source>
</evidence>
<protein>
    <recommendedName>
        <fullName evidence="3">HNH endonuclease</fullName>
    </recommendedName>
</protein>
<accession>A0A1N6I715</accession>
<gene>
    <name evidence="1" type="ORF">SAMN05444165_1871</name>
</gene>
<evidence type="ECO:0008006" key="3">
    <source>
        <dbReference type="Google" id="ProtNLM"/>
    </source>
</evidence>
<dbReference type="OrthoDB" id="2081179at2"/>
<proteinExistence type="predicted"/>
<evidence type="ECO:0000313" key="2">
    <source>
        <dbReference type="Proteomes" id="UP000185151"/>
    </source>
</evidence>
<dbReference type="EMBL" id="FSRU01000001">
    <property type="protein sequence ID" value="SIO27793.1"/>
    <property type="molecule type" value="Genomic_DNA"/>
</dbReference>